<name>A0AAN1XSP2_UNVUL</name>
<evidence type="ECO:0000259" key="5">
    <source>
        <dbReference type="Pfam" id="PF02838"/>
    </source>
</evidence>
<protein>
    <recommendedName>
        <fullName evidence="2">beta-N-acetylhexosaminidase</fullName>
        <ecNumber evidence="2">3.2.1.52</ecNumber>
    </recommendedName>
</protein>
<keyword evidence="4" id="KW-0326">Glycosidase</keyword>
<sequence>MPTFLVALALAALVPQPNSVDATACAAPYVLDRPLRFAAGTDRGGFELLRERWSALGIPAPVLAPPPAIADVRRLRTSAGGDGYDLTVTRRDVAIGIRSGSASEFDALATLAQLPQRTNGQWTLPCVRIADAPALRWRVLSDDVSRGPFPTMAYAKQRIRTLASLKMNGWSPYMEHVVVDPRAPYVAWPNGYTLAQLGELAGYARRYHVTLIPEQQTFAHMHETLKWETYAPLAELPHGYLLAESDPRTYTYLAPLVRGVAGAAMPVPFVHLGADEPLDLGRGRTPRTPQVFADHVNRVAAMLPAGVRPMIWDDAIQKDPSILGLIPRSTVVVTFHYGAERSFRGYVDPIANAGFDQMIAPGAANWNEIYPDLETAYANVARFGADAKGARGMLGMFMTVWHDDGESLYEATWPAVAYAAATAWQTRPVDDAAWHRTFARAFFGSDDPAYAADLDGLQAIRLLLRADEGDAPDYLFWRDPFDPRVQARAARLDLAAIRTRAEAVLAHVWTARPPLHADAVAPMTVGALRYDHLARRLQIGKEARDYYDDARAHATKRNVGSVYRSLNVAKYLCWEMRDALAAIEPLYVRAWRAESTDGGLPRILVHYHAAAADAQRCADRLDTAAREDYDGAGTLPPWETVIPSAK</sequence>
<dbReference type="Gene3D" id="3.20.20.80">
    <property type="entry name" value="Glycosidases"/>
    <property type="match status" value="1"/>
</dbReference>
<dbReference type="InterPro" id="IPR025705">
    <property type="entry name" value="Beta_hexosaminidase_sua/sub"/>
</dbReference>
<dbReference type="Proteomes" id="UP001317532">
    <property type="component" value="Chromosome"/>
</dbReference>
<dbReference type="GO" id="GO:0016020">
    <property type="term" value="C:membrane"/>
    <property type="evidence" value="ECO:0007669"/>
    <property type="project" value="TreeGrafter"/>
</dbReference>
<comment type="catalytic activity">
    <reaction evidence="1">
        <text>Hydrolysis of terminal non-reducing N-acetyl-D-hexosamine residues in N-acetyl-beta-D-hexosaminides.</text>
        <dbReference type="EC" id="3.2.1.52"/>
    </reaction>
</comment>
<dbReference type="InterPro" id="IPR029018">
    <property type="entry name" value="Hex-like_dom2"/>
</dbReference>
<dbReference type="GO" id="GO:0004563">
    <property type="term" value="F:beta-N-acetylhexosaminidase activity"/>
    <property type="evidence" value="ECO:0007669"/>
    <property type="project" value="UniProtKB-EC"/>
</dbReference>
<reference evidence="6 7" key="1">
    <citation type="journal article" date="2022" name="ISME Commun">
        <title>Vulcanimicrobium alpinus gen. nov. sp. nov., the first cultivated representative of the candidate phylum 'Eremiobacterota', is a metabolically versatile aerobic anoxygenic phototroph.</title>
        <authorList>
            <person name="Yabe S."/>
            <person name="Muto K."/>
            <person name="Abe K."/>
            <person name="Yokota A."/>
            <person name="Staudigel H."/>
            <person name="Tebo B.M."/>
        </authorList>
    </citation>
    <scope>NUCLEOTIDE SEQUENCE [LARGE SCALE GENOMIC DNA]</scope>
    <source>
        <strain evidence="6 7">WC8-2</strain>
    </source>
</reference>
<organism evidence="6 7">
    <name type="scientific">Vulcanimicrobium alpinum</name>
    <dbReference type="NCBI Taxonomy" id="3016050"/>
    <lineage>
        <taxon>Bacteria</taxon>
        <taxon>Bacillati</taxon>
        <taxon>Vulcanimicrobiota</taxon>
        <taxon>Vulcanimicrobiia</taxon>
        <taxon>Vulcanimicrobiales</taxon>
        <taxon>Vulcanimicrobiaceae</taxon>
        <taxon>Vulcanimicrobium</taxon>
    </lineage>
</organism>
<dbReference type="GO" id="GO:0005975">
    <property type="term" value="P:carbohydrate metabolic process"/>
    <property type="evidence" value="ECO:0007669"/>
    <property type="project" value="InterPro"/>
</dbReference>
<dbReference type="SUPFAM" id="SSF55545">
    <property type="entry name" value="beta-N-acetylhexosaminidase-like domain"/>
    <property type="match status" value="1"/>
</dbReference>
<dbReference type="PANTHER" id="PTHR22600">
    <property type="entry name" value="BETA-HEXOSAMINIDASE"/>
    <property type="match status" value="1"/>
</dbReference>
<dbReference type="EMBL" id="AP025523">
    <property type="protein sequence ID" value="BDE05087.1"/>
    <property type="molecule type" value="Genomic_DNA"/>
</dbReference>
<dbReference type="RefSeq" id="WP_317996153.1">
    <property type="nucleotide sequence ID" value="NZ_AP025523.1"/>
</dbReference>
<dbReference type="InterPro" id="IPR017853">
    <property type="entry name" value="GH"/>
</dbReference>
<evidence type="ECO:0000256" key="4">
    <source>
        <dbReference type="ARBA" id="ARBA00023295"/>
    </source>
</evidence>
<evidence type="ECO:0000256" key="1">
    <source>
        <dbReference type="ARBA" id="ARBA00001231"/>
    </source>
</evidence>
<dbReference type="KEGG" id="vab:WPS_03630"/>
<dbReference type="GO" id="GO:0030203">
    <property type="term" value="P:glycosaminoglycan metabolic process"/>
    <property type="evidence" value="ECO:0007669"/>
    <property type="project" value="TreeGrafter"/>
</dbReference>
<evidence type="ECO:0000313" key="7">
    <source>
        <dbReference type="Proteomes" id="UP001317532"/>
    </source>
</evidence>
<dbReference type="Gene3D" id="3.30.379.10">
    <property type="entry name" value="Chitobiase/beta-hexosaminidase domain 2-like"/>
    <property type="match status" value="1"/>
</dbReference>
<dbReference type="AlphaFoldDB" id="A0AAN1XSP2"/>
<dbReference type="InterPro" id="IPR015882">
    <property type="entry name" value="HEX_bac_N"/>
</dbReference>
<evidence type="ECO:0000313" key="6">
    <source>
        <dbReference type="EMBL" id="BDE05087.1"/>
    </source>
</evidence>
<dbReference type="PANTHER" id="PTHR22600:SF57">
    <property type="entry name" value="BETA-N-ACETYLHEXOSAMINIDASE"/>
    <property type="match status" value="1"/>
</dbReference>
<dbReference type="SUPFAM" id="SSF51445">
    <property type="entry name" value="(Trans)glycosidases"/>
    <property type="match status" value="1"/>
</dbReference>
<evidence type="ECO:0000256" key="3">
    <source>
        <dbReference type="ARBA" id="ARBA00022801"/>
    </source>
</evidence>
<accession>A0AAN1XSP2</accession>
<keyword evidence="3" id="KW-0378">Hydrolase</keyword>
<evidence type="ECO:0000256" key="2">
    <source>
        <dbReference type="ARBA" id="ARBA00012663"/>
    </source>
</evidence>
<proteinExistence type="predicted"/>
<keyword evidence="7" id="KW-1185">Reference proteome</keyword>
<feature type="domain" description="Beta-hexosaminidase bacterial type N-terminal" evidence="5">
    <location>
        <begin position="12"/>
        <end position="132"/>
    </location>
</feature>
<dbReference type="Pfam" id="PF02838">
    <property type="entry name" value="Glyco_hydro_20b"/>
    <property type="match status" value="1"/>
</dbReference>
<gene>
    <name evidence="6" type="ORF">WPS_03630</name>
</gene>
<dbReference type="EC" id="3.2.1.52" evidence="2"/>